<dbReference type="EMBL" id="BFCH01000021">
    <property type="protein sequence ID" value="GBG39626.1"/>
    <property type="molecule type" value="Genomic_DNA"/>
</dbReference>
<reference evidence="2" key="1">
    <citation type="submission" date="2018-04" db="EMBL/GenBank/DDBJ databases">
        <title>Draft genome sequence of Mycobacterium montefiorense isolated from Japanese black salamander.</title>
        <authorList>
            <person name="Fukano H."/>
            <person name="Yoshida M."/>
            <person name="Shimizu A."/>
            <person name="Iwao H."/>
            <person name="Kurata O."/>
            <person name="Katayama Y."/>
            <person name="Omatsu T."/>
            <person name="Mizutani T."/>
            <person name="Wada S."/>
            <person name="Hoshino Y."/>
        </authorList>
    </citation>
    <scope>NUCLEOTIDE SEQUENCE [LARGE SCALE GENOMIC DNA]</scope>
    <source>
        <strain evidence="2">BS</strain>
    </source>
</reference>
<name>A0ABQ0NRS8_9MYCO</name>
<keyword evidence="2" id="KW-1185">Reference proteome</keyword>
<evidence type="ECO:0000313" key="1">
    <source>
        <dbReference type="EMBL" id="GBG39626.1"/>
    </source>
</evidence>
<proteinExistence type="predicted"/>
<dbReference type="Proteomes" id="UP000245060">
    <property type="component" value="Unassembled WGS sequence"/>
</dbReference>
<comment type="caution">
    <text evidence="1">The sequence shown here is derived from an EMBL/GenBank/DDBJ whole genome shotgun (WGS) entry which is preliminary data.</text>
</comment>
<accession>A0ABQ0NRS8</accession>
<sequence length="61" mass="6893">MSVRRHTVLAMTGQISEWIPTGERCKRGAPIEKRTVTAHLANADPWVEPETRCCRACEREG</sequence>
<protein>
    <submittedName>
        <fullName evidence="1">Uncharacterized protein</fullName>
    </submittedName>
</protein>
<gene>
    <name evidence="1" type="ORF">MmonteBS_39980</name>
</gene>
<evidence type="ECO:0000313" key="2">
    <source>
        <dbReference type="Proteomes" id="UP000245060"/>
    </source>
</evidence>
<organism evidence="1 2">
    <name type="scientific">Mycobacterium montefiorense</name>
    <dbReference type="NCBI Taxonomy" id="154654"/>
    <lineage>
        <taxon>Bacteria</taxon>
        <taxon>Bacillati</taxon>
        <taxon>Actinomycetota</taxon>
        <taxon>Actinomycetes</taxon>
        <taxon>Mycobacteriales</taxon>
        <taxon>Mycobacteriaceae</taxon>
        <taxon>Mycobacterium</taxon>
        <taxon>Mycobacterium simiae complex</taxon>
    </lineage>
</organism>